<evidence type="ECO:0000313" key="2">
    <source>
        <dbReference type="EMBL" id="TCO45279.1"/>
    </source>
</evidence>
<evidence type="ECO:0000313" key="3">
    <source>
        <dbReference type="Proteomes" id="UP000295680"/>
    </source>
</evidence>
<name>A0A4R2IMR7_9PSEU</name>
<dbReference type="InterPro" id="IPR036737">
    <property type="entry name" value="OmpA-like_sf"/>
</dbReference>
<dbReference type="OrthoDB" id="3698989at2"/>
<comment type="caution">
    <text evidence="2">The sequence shown here is derived from an EMBL/GenBank/DDBJ whole genome shotgun (WGS) entry which is preliminary data.</text>
</comment>
<evidence type="ECO:0000256" key="1">
    <source>
        <dbReference type="SAM" id="MobiDB-lite"/>
    </source>
</evidence>
<proteinExistence type="predicted"/>
<dbReference type="Pfam" id="PF21087">
    <property type="entry name" value="Glyco_hydro_134"/>
    <property type="match status" value="1"/>
</dbReference>
<dbReference type="InterPro" id="IPR049168">
    <property type="entry name" value="Glyco_hydro_134"/>
</dbReference>
<gene>
    <name evidence="2" type="ORF">EV192_12143</name>
</gene>
<accession>A0A4R2IMR7</accession>
<evidence type="ECO:0008006" key="4">
    <source>
        <dbReference type="Google" id="ProtNLM"/>
    </source>
</evidence>
<dbReference type="RefSeq" id="WP_132126169.1">
    <property type="nucleotide sequence ID" value="NZ_SLWS01000021.1"/>
</dbReference>
<keyword evidence="3" id="KW-1185">Reference proteome</keyword>
<reference evidence="2 3" key="1">
    <citation type="submission" date="2019-03" db="EMBL/GenBank/DDBJ databases">
        <title>Genomic Encyclopedia of Type Strains, Phase IV (KMG-IV): sequencing the most valuable type-strain genomes for metagenomic binning, comparative biology and taxonomic classification.</title>
        <authorList>
            <person name="Goeker M."/>
        </authorList>
    </citation>
    <scope>NUCLEOTIDE SEQUENCE [LARGE SCALE GENOMIC DNA]</scope>
    <source>
        <strain evidence="2 3">DSM 45934</strain>
    </source>
</reference>
<dbReference type="SUPFAM" id="SSF103088">
    <property type="entry name" value="OmpA-like"/>
    <property type="match status" value="1"/>
</dbReference>
<organism evidence="2 3">
    <name type="scientific">Actinocrispum wychmicini</name>
    <dbReference type="NCBI Taxonomy" id="1213861"/>
    <lineage>
        <taxon>Bacteria</taxon>
        <taxon>Bacillati</taxon>
        <taxon>Actinomycetota</taxon>
        <taxon>Actinomycetes</taxon>
        <taxon>Pseudonocardiales</taxon>
        <taxon>Pseudonocardiaceae</taxon>
        <taxon>Actinocrispum</taxon>
    </lineage>
</organism>
<feature type="region of interest" description="Disordered" evidence="1">
    <location>
        <begin position="1"/>
        <end position="28"/>
    </location>
</feature>
<dbReference type="Proteomes" id="UP000295680">
    <property type="component" value="Unassembled WGS sequence"/>
</dbReference>
<dbReference type="EMBL" id="SLWS01000021">
    <property type="protein sequence ID" value="TCO45279.1"/>
    <property type="molecule type" value="Genomic_DNA"/>
</dbReference>
<dbReference type="AlphaFoldDB" id="A0A4R2IMR7"/>
<protein>
    <recommendedName>
        <fullName evidence="4">OmpA family protein</fullName>
    </recommendedName>
</protein>
<sequence length="387" mass="42351">MTREFEERQAPTTSHPTAARPETDGGPLSVSAISALQRSAGNAAVTALLQGPDLHVRRQPISSPAADVGATSAPADTGPVIIFNTDSDEVEPHATGLIERFVVQDLEVVRKQHPNNPTGLIIDSWASTPGTAAHNLDLSLRRGEAVRRAVLQVFQRAADPVPPIEIRPHGATDQFDREIPLRNQRAVLSPVSQEGYRDAYHPDITCPGLSARKAEVLRAAGGSLLTLAIAMLETDNMRPNYPFGDDKVRDSACFGIFKQNWYFIRTSGAMPDARNVSTASSSGLGLSEADWERGRELNNSLELDVSVLYRSQAQLGINGWFSAHRWGTSGRDAYLAAVNRTTTEEQRGLLSDIATYESAVRWLQHQLEVDPTLRTDDRRFFVRVPAV</sequence>